<evidence type="ECO:0000256" key="2">
    <source>
        <dbReference type="ARBA" id="ARBA00022737"/>
    </source>
</evidence>
<evidence type="ECO:0000313" key="5">
    <source>
        <dbReference type="Proteomes" id="UP001603857"/>
    </source>
</evidence>
<sequence length="156" mass="17969">MRLLGLHPDVKSYTILLEGWSQQQNLMKFNEVWREMENEGFQLDAIGLYHEMKAKNVRPSPHVFCTLINDLGSEKRLDEALLFFEVSKASGFAPEAPTYNAVVGAYRWSLRMDDAYRMSGEMKKCGIGLNSRIFDIILHHLIKGRRIEEACSIFRA</sequence>
<dbReference type="Pfam" id="PF13812">
    <property type="entry name" value="PPR_3"/>
    <property type="match status" value="2"/>
</dbReference>
<dbReference type="PANTHER" id="PTHR47939:SF13">
    <property type="entry name" value="OS03G0201400 PROTEIN"/>
    <property type="match status" value="1"/>
</dbReference>
<evidence type="ECO:0000256" key="3">
    <source>
        <dbReference type="PROSITE-ProRule" id="PRU00708"/>
    </source>
</evidence>
<dbReference type="NCBIfam" id="TIGR00756">
    <property type="entry name" value="PPR"/>
    <property type="match status" value="1"/>
</dbReference>
<organism evidence="4 5">
    <name type="scientific">Flemingia macrophylla</name>
    <dbReference type="NCBI Taxonomy" id="520843"/>
    <lineage>
        <taxon>Eukaryota</taxon>
        <taxon>Viridiplantae</taxon>
        <taxon>Streptophyta</taxon>
        <taxon>Embryophyta</taxon>
        <taxon>Tracheophyta</taxon>
        <taxon>Spermatophyta</taxon>
        <taxon>Magnoliopsida</taxon>
        <taxon>eudicotyledons</taxon>
        <taxon>Gunneridae</taxon>
        <taxon>Pentapetalae</taxon>
        <taxon>rosids</taxon>
        <taxon>fabids</taxon>
        <taxon>Fabales</taxon>
        <taxon>Fabaceae</taxon>
        <taxon>Papilionoideae</taxon>
        <taxon>50 kb inversion clade</taxon>
        <taxon>NPAAA clade</taxon>
        <taxon>indigoferoid/millettioid clade</taxon>
        <taxon>Phaseoleae</taxon>
        <taxon>Flemingia</taxon>
    </lineage>
</organism>
<evidence type="ECO:0008006" key="6">
    <source>
        <dbReference type="Google" id="ProtNLM"/>
    </source>
</evidence>
<dbReference type="Gene3D" id="1.25.40.10">
    <property type="entry name" value="Tetratricopeptide repeat domain"/>
    <property type="match status" value="2"/>
</dbReference>
<gene>
    <name evidence="4" type="ORF">Fmac_018994</name>
</gene>
<keyword evidence="5" id="KW-1185">Reference proteome</keyword>
<feature type="repeat" description="PPR" evidence="3">
    <location>
        <begin position="60"/>
        <end position="94"/>
    </location>
</feature>
<proteinExistence type="inferred from homology"/>
<dbReference type="Proteomes" id="UP001603857">
    <property type="component" value="Unassembled WGS sequence"/>
</dbReference>
<dbReference type="AlphaFoldDB" id="A0ABD1M784"/>
<comment type="similarity">
    <text evidence="1">Belongs to the PPR family. P subfamily.</text>
</comment>
<protein>
    <recommendedName>
        <fullName evidence="6">Pentatricopeptide repeat-containing protein</fullName>
    </recommendedName>
</protein>
<evidence type="ECO:0000256" key="1">
    <source>
        <dbReference type="ARBA" id="ARBA00007626"/>
    </source>
</evidence>
<evidence type="ECO:0000313" key="4">
    <source>
        <dbReference type="EMBL" id="KAL2331413.1"/>
    </source>
</evidence>
<comment type="caution">
    <text evidence="4">The sequence shown here is derived from an EMBL/GenBank/DDBJ whole genome shotgun (WGS) entry which is preliminary data.</text>
</comment>
<reference evidence="4 5" key="1">
    <citation type="submission" date="2024-08" db="EMBL/GenBank/DDBJ databases">
        <title>Insights into the chromosomal genome structure of Flemingia macrophylla.</title>
        <authorList>
            <person name="Ding Y."/>
            <person name="Zhao Y."/>
            <person name="Bi W."/>
            <person name="Wu M."/>
            <person name="Zhao G."/>
            <person name="Gong Y."/>
            <person name="Li W."/>
            <person name="Zhang P."/>
        </authorList>
    </citation>
    <scope>NUCLEOTIDE SEQUENCE [LARGE SCALE GENOMIC DNA]</scope>
    <source>
        <strain evidence="4">DYQJB</strain>
        <tissue evidence="4">Leaf</tissue>
    </source>
</reference>
<dbReference type="InterPro" id="IPR011990">
    <property type="entry name" value="TPR-like_helical_dom_sf"/>
</dbReference>
<dbReference type="InterPro" id="IPR002885">
    <property type="entry name" value="PPR_rpt"/>
</dbReference>
<name>A0ABD1M784_9FABA</name>
<accession>A0ABD1M784</accession>
<feature type="repeat" description="PPR" evidence="3">
    <location>
        <begin position="9"/>
        <end position="43"/>
    </location>
</feature>
<dbReference type="PANTHER" id="PTHR47939">
    <property type="entry name" value="MEMBRANE-ASSOCIATED SALT-INDUCIBLE PROTEIN-LIKE"/>
    <property type="match status" value="1"/>
</dbReference>
<keyword evidence="2" id="KW-0677">Repeat</keyword>
<dbReference type="PROSITE" id="PS51375">
    <property type="entry name" value="PPR"/>
    <property type="match status" value="2"/>
</dbReference>
<dbReference type="EMBL" id="JBGMDY010000006">
    <property type="protein sequence ID" value="KAL2331413.1"/>
    <property type="molecule type" value="Genomic_DNA"/>
</dbReference>
<dbReference type="InterPro" id="IPR050667">
    <property type="entry name" value="PPR-containing_protein"/>
</dbReference>